<protein>
    <submittedName>
        <fullName evidence="1">Uncharacterized protein</fullName>
    </submittedName>
</protein>
<name>A0ABR0B6L1_9CRUS</name>
<gene>
    <name evidence="1" type="ORF">OUZ56_029356</name>
</gene>
<sequence>MSGSKYETRIFNSRHQMAPWELARQHVVHGNIARWRHQELGIVFRNPALDGATKILLHTVAGAENDH</sequence>
<proteinExistence type="predicted"/>
<organism evidence="1 2">
    <name type="scientific">Daphnia magna</name>
    <dbReference type="NCBI Taxonomy" id="35525"/>
    <lineage>
        <taxon>Eukaryota</taxon>
        <taxon>Metazoa</taxon>
        <taxon>Ecdysozoa</taxon>
        <taxon>Arthropoda</taxon>
        <taxon>Crustacea</taxon>
        <taxon>Branchiopoda</taxon>
        <taxon>Diplostraca</taxon>
        <taxon>Cladocera</taxon>
        <taxon>Anomopoda</taxon>
        <taxon>Daphniidae</taxon>
        <taxon>Daphnia</taxon>
    </lineage>
</organism>
<evidence type="ECO:0000313" key="1">
    <source>
        <dbReference type="EMBL" id="KAK4037319.1"/>
    </source>
</evidence>
<keyword evidence="2" id="KW-1185">Reference proteome</keyword>
<dbReference type="Proteomes" id="UP001234178">
    <property type="component" value="Unassembled WGS sequence"/>
</dbReference>
<accession>A0ABR0B6L1</accession>
<reference evidence="1 2" key="1">
    <citation type="journal article" date="2023" name="Nucleic Acids Res.">
        <title>The hologenome of Daphnia magna reveals possible DNA methylation and microbiome-mediated evolution of the host genome.</title>
        <authorList>
            <person name="Chaturvedi A."/>
            <person name="Li X."/>
            <person name="Dhandapani V."/>
            <person name="Marshall H."/>
            <person name="Kissane S."/>
            <person name="Cuenca-Cambronero M."/>
            <person name="Asole G."/>
            <person name="Calvet F."/>
            <person name="Ruiz-Romero M."/>
            <person name="Marangio P."/>
            <person name="Guigo R."/>
            <person name="Rago D."/>
            <person name="Mirbahai L."/>
            <person name="Eastwood N."/>
            <person name="Colbourne J.K."/>
            <person name="Zhou J."/>
            <person name="Mallon E."/>
            <person name="Orsini L."/>
        </authorList>
    </citation>
    <scope>NUCLEOTIDE SEQUENCE [LARGE SCALE GENOMIC DNA]</scope>
    <source>
        <strain evidence="1">LRV0_1</strain>
    </source>
</reference>
<evidence type="ECO:0000313" key="2">
    <source>
        <dbReference type="Proteomes" id="UP001234178"/>
    </source>
</evidence>
<dbReference type="EMBL" id="JAOYFB010000040">
    <property type="protein sequence ID" value="KAK4037319.1"/>
    <property type="molecule type" value="Genomic_DNA"/>
</dbReference>
<comment type="caution">
    <text evidence="1">The sequence shown here is derived from an EMBL/GenBank/DDBJ whole genome shotgun (WGS) entry which is preliminary data.</text>
</comment>